<sequence>MPYFHIGADEAFQVASCMKDIQLMNEKLGFSRDRLMLRHIAGIANHVHSQTNAKVLMWHDMLKSVNKTMAIAEYKLDELVEPVVWDYAWRLGQLDLLWKDFAPSFPNIWGASVYKGADGPSRYYSNIPVYLQNNKAWQGAMDQHHGYFENFRGMIICGWQRYDHFAVLCELLPVGLMSAVINFLTIRKGCFDDSVLREGAQLMHCETQQLNINAEGVAGQQCVFPGSLVYQHVQDLHVNLGRIEKEIYGDYRVQGWLSPFNIKHNYTQNWYLNEVKGMVQMHTNTLGTLISSLRSLILNIFIIVVRE</sequence>
<dbReference type="PANTHER" id="PTHR21040">
    <property type="entry name" value="BCDNA.GH04120"/>
    <property type="match status" value="1"/>
</dbReference>
<dbReference type="AlphaFoldDB" id="A0A914UIG5"/>
<proteinExistence type="predicted"/>
<keyword evidence="1" id="KW-1185">Reference proteome</keyword>
<dbReference type="GO" id="GO:0015929">
    <property type="term" value="F:hexosaminidase activity"/>
    <property type="evidence" value="ECO:0007669"/>
    <property type="project" value="InterPro"/>
</dbReference>
<name>A0A914UIG5_9BILA</name>
<accession>A0A914UIG5</accession>
<evidence type="ECO:0000313" key="2">
    <source>
        <dbReference type="WBParaSite" id="PSAMB.scaffold10142size4310.g33081.t1"/>
    </source>
</evidence>
<protein>
    <submittedName>
        <fullName evidence="2">Beta-N-acetylhexosaminidase</fullName>
    </submittedName>
</protein>
<dbReference type="Gene3D" id="3.20.20.80">
    <property type="entry name" value="Glycosidases"/>
    <property type="match status" value="1"/>
</dbReference>
<dbReference type="WBParaSite" id="PSAMB.scaffold10142size4310.g33081.t1">
    <property type="protein sequence ID" value="PSAMB.scaffold10142size4310.g33081.t1"/>
    <property type="gene ID" value="PSAMB.scaffold10142size4310.g33081"/>
</dbReference>
<reference evidence="2" key="1">
    <citation type="submission" date="2022-11" db="UniProtKB">
        <authorList>
            <consortium name="WormBaseParasite"/>
        </authorList>
    </citation>
    <scope>IDENTIFICATION</scope>
</reference>
<evidence type="ECO:0000313" key="1">
    <source>
        <dbReference type="Proteomes" id="UP000887566"/>
    </source>
</evidence>
<dbReference type="SUPFAM" id="SSF51445">
    <property type="entry name" value="(Trans)glycosidases"/>
    <property type="match status" value="1"/>
</dbReference>
<dbReference type="Proteomes" id="UP000887566">
    <property type="component" value="Unplaced"/>
</dbReference>
<dbReference type="InterPro" id="IPR017853">
    <property type="entry name" value="GH"/>
</dbReference>
<organism evidence="1 2">
    <name type="scientific">Plectus sambesii</name>
    <dbReference type="NCBI Taxonomy" id="2011161"/>
    <lineage>
        <taxon>Eukaryota</taxon>
        <taxon>Metazoa</taxon>
        <taxon>Ecdysozoa</taxon>
        <taxon>Nematoda</taxon>
        <taxon>Chromadorea</taxon>
        <taxon>Plectida</taxon>
        <taxon>Plectina</taxon>
        <taxon>Plectoidea</taxon>
        <taxon>Plectidae</taxon>
        <taxon>Plectus</taxon>
    </lineage>
</organism>
<dbReference type="PANTHER" id="PTHR21040:SF8">
    <property type="entry name" value="BCDNA.GH04120"/>
    <property type="match status" value="1"/>
</dbReference>
<dbReference type="InterPro" id="IPR038901">
    <property type="entry name" value="HEXDC-like"/>
</dbReference>